<evidence type="ECO:0000313" key="3">
    <source>
        <dbReference type="Proteomes" id="UP000235786"/>
    </source>
</evidence>
<organism evidence="2 3">
    <name type="scientific">Hyaloscypha variabilis (strain UAMH 11265 / GT02V1 / F)</name>
    <name type="common">Meliniomyces variabilis</name>
    <dbReference type="NCBI Taxonomy" id="1149755"/>
    <lineage>
        <taxon>Eukaryota</taxon>
        <taxon>Fungi</taxon>
        <taxon>Dikarya</taxon>
        <taxon>Ascomycota</taxon>
        <taxon>Pezizomycotina</taxon>
        <taxon>Leotiomycetes</taxon>
        <taxon>Helotiales</taxon>
        <taxon>Hyaloscyphaceae</taxon>
        <taxon>Hyaloscypha</taxon>
        <taxon>Hyaloscypha variabilis</taxon>
    </lineage>
</organism>
<accession>A0A2J6R2D3</accession>
<feature type="domain" description="T6SS Phospholipase effector Tle1-like catalytic" evidence="1">
    <location>
        <begin position="10"/>
        <end position="293"/>
    </location>
</feature>
<evidence type="ECO:0000259" key="1">
    <source>
        <dbReference type="Pfam" id="PF09994"/>
    </source>
</evidence>
<dbReference type="Pfam" id="PF09994">
    <property type="entry name" value="T6SS_Tle1-like_cat"/>
    <property type="match status" value="1"/>
</dbReference>
<gene>
    <name evidence="2" type="ORF">L207DRAFT_470611</name>
</gene>
<dbReference type="PANTHER" id="PTHR33840">
    <property type="match status" value="1"/>
</dbReference>
<dbReference type="InterPro" id="IPR018712">
    <property type="entry name" value="Tle1-like_cat"/>
</dbReference>
<reference evidence="2 3" key="1">
    <citation type="submission" date="2016-04" db="EMBL/GenBank/DDBJ databases">
        <title>A degradative enzymes factory behind the ericoid mycorrhizal symbiosis.</title>
        <authorList>
            <consortium name="DOE Joint Genome Institute"/>
            <person name="Martino E."/>
            <person name="Morin E."/>
            <person name="Grelet G."/>
            <person name="Kuo A."/>
            <person name="Kohler A."/>
            <person name="Daghino S."/>
            <person name="Barry K."/>
            <person name="Choi C."/>
            <person name="Cichocki N."/>
            <person name="Clum A."/>
            <person name="Copeland A."/>
            <person name="Hainaut M."/>
            <person name="Haridas S."/>
            <person name="Labutti K."/>
            <person name="Lindquist E."/>
            <person name="Lipzen A."/>
            <person name="Khouja H.-R."/>
            <person name="Murat C."/>
            <person name="Ohm R."/>
            <person name="Olson A."/>
            <person name="Spatafora J."/>
            <person name="Veneault-Fourrey C."/>
            <person name="Henrissat B."/>
            <person name="Grigoriev I."/>
            <person name="Martin F."/>
            <person name="Perotto S."/>
        </authorList>
    </citation>
    <scope>NUCLEOTIDE SEQUENCE [LARGE SCALE GENOMIC DNA]</scope>
    <source>
        <strain evidence="2 3">F</strain>
    </source>
</reference>
<dbReference type="OrthoDB" id="3511947at2759"/>
<keyword evidence="3" id="KW-1185">Reference proteome</keyword>
<dbReference type="AlphaFoldDB" id="A0A2J6R2D3"/>
<evidence type="ECO:0000313" key="2">
    <source>
        <dbReference type="EMBL" id="PMD32680.1"/>
    </source>
</evidence>
<protein>
    <recommendedName>
        <fullName evidence="1">T6SS Phospholipase effector Tle1-like catalytic domain-containing protein</fullName>
    </recommendedName>
</protein>
<sequence>MMTTANPRPKRLIIGCDGTWQSADTGTAENPTNVTNFLRALSHNATGDRKEQIIFYQAGVATGGLLPIQKALAAGMGLGLEENAEDAYSFIAHNYLEGDEIFLIGFSRGAYTARFVAGLLGKIGLLSRVGMRHFKPIIEIYKEAQNSNEFNSKLQTYQLNQKTPMNTHDYAVTYDKINIKAVACWETVGAMGVPENALSKLLKLNAKWDFLNTQLPLRVEFAFQALGLDEHRSSFSPTLWWLDPTATWQNSTSNRTIKPELIQCWFPGHHSDVGGGDTDQKIQNITLAWMIDQFASRGLLDFNTAFVQNVLSSTKDNRDPNWNANKDPFDDGALSVVWHLLGSKTRTPGQYKNPKVNTPNLVTNERMHFSVREKMDQLAKPDANPPLPLPSPALAGFEFEEEKRTWVWNRGMRDSFEMPEFGLPPSDSMQSWLCGDWLKGQEAEN</sequence>
<dbReference type="InterPro" id="IPR029058">
    <property type="entry name" value="AB_hydrolase_fold"/>
</dbReference>
<dbReference type="Proteomes" id="UP000235786">
    <property type="component" value="Unassembled WGS sequence"/>
</dbReference>
<dbReference type="SUPFAM" id="SSF53474">
    <property type="entry name" value="alpha/beta-Hydrolases"/>
    <property type="match status" value="1"/>
</dbReference>
<dbReference type="STRING" id="1149755.A0A2J6R2D3"/>
<dbReference type="PANTHER" id="PTHR33840:SF1">
    <property type="entry name" value="TLE1 PHOSPHOLIPASE DOMAIN-CONTAINING PROTEIN"/>
    <property type="match status" value="1"/>
</dbReference>
<dbReference type="EMBL" id="KZ613958">
    <property type="protein sequence ID" value="PMD32680.1"/>
    <property type="molecule type" value="Genomic_DNA"/>
</dbReference>
<name>A0A2J6R2D3_HYAVF</name>
<proteinExistence type="predicted"/>